<accession>A0A2H0DWZ8</accession>
<keyword evidence="5 8" id="KW-0812">Transmembrane</keyword>
<feature type="domain" description="Type II secretion system protein GspF" evidence="9">
    <location>
        <begin position="273"/>
        <end position="394"/>
    </location>
</feature>
<keyword evidence="7 8" id="KW-0472">Membrane</keyword>
<comment type="subcellular location">
    <subcellularLocation>
        <location evidence="1">Cell inner membrane</location>
        <topology evidence="1">Multi-pass membrane protein</topology>
    </subcellularLocation>
</comment>
<feature type="domain" description="Type II secretion system protein GspF" evidence="9">
    <location>
        <begin position="70"/>
        <end position="192"/>
    </location>
</feature>
<evidence type="ECO:0000256" key="8">
    <source>
        <dbReference type="SAM" id="Phobius"/>
    </source>
</evidence>
<organism evidence="10 11">
    <name type="scientific">Candidatus Campbellbacteria bacterium CG22_combo_CG10-13_8_21_14_all_43_18</name>
    <dbReference type="NCBI Taxonomy" id="1974530"/>
    <lineage>
        <taxon>Bacteria</taxon>
        <taxon>Candidatus Campbelliibacteriota</taxon>
    </lineage>
</organism>
<gene>
    <name evidence="10" type="ORF">COW82_00650</name>
</gene>
<evidence type="ECO:0000256" key="6">
    <source>
        <dbReference type="ARBA" id="ARBA00022989"/>
    </source>
</evidence>
<dbReference type="PANTHER" id="PTHR30012:SF0">
    <property type="entry name" value="TYPE II SECRETION SYSTEM PROTEIN F-RELATED"/>
    <property type="match status" value="1"/>
</dbReference>
<dbReference type="InterPro" id="IPR003004">
    <property type="entry name" value="GspF/PilC"/>
</dbReference>
<dbReference type="GO" id="GO:0005886">
    <property type="term" value="C:plasma membrane"/>
    <property type="evidence" value="ECO:0007669"/>
    <property type="project" value="UniProtKB-SubCell"/>
</dbReference>
<dbReference type="Proteomes" id="UP000231276">
    <property type="component" value="Unassembled WGS sequence"/>
</dbReference>
<evidence type="ECO:0000256" key="1">
    <source>
        <dbReference type="ARBA" id="ARBA00004429"/>
    </source>
</evidence>
<reference evidence="10 11" key="1">
    <citation type="submission" date="2017-09" db="EMBL/GenBank/DDBJ databases">
        <title>Depth-based differentiation of microbial function through sediment-hosted aquifers and enrichment of novel symbionts in the deep terrestrial subsurface.</title>
        <authorList>
            <person name="Probst A.J."/>
            <person name="Ladd B."/>
            <person name="Jarett J.K."/>
            <person name="Geller-Mcgrath D.E."/>
            <person name="Sieber C.M."/>
            <person name="Emerson J.B."/>
            <person name="Anantharaman K."/>
            <person name="Thomas B.C."/>
            <person name="Malmstrom R."/>
            <person name="Stieglmeier M."/>
            <person name="Klingl A."/>
            <person name="Woyke T."/>
            <person name="Ryan C.M."/>
            <person name="Banfield J.F."/>
        </authorList>
    </citation>
    <scope>NUCLEOTIDE SEQUENCE [LARGE SCALE GENOMIC DNA]</scope>
    <source>
        <strain evidence="10">CG22_combo_CG10-13_8_21_14_all_43_18</strain>
    </source>
</reference>
<dbReference type="AlphaFoldDB" id="A0A2H0DWZ8"/>
<dbReference type="FunFam" id="1.20.81.30:FF:000001">
    <property type="entry name" value="Type II secretion system protein F"/>
    <property type="match status" value="1"/>
</dbReference>
<keyword evidence="6 8" id="KW-1133">Transmembrane helix</keyword>
<name>A0A2H0DWZ8_9BACT</name>
<dbReference type="Pfam" id="PF00482">
    <property type="entry name" value="T2SSF"/>
    <property type="match status" value="2"/>
</dbReference>
<sequence>MIFKYKVIDKEGAEKDGTIDAVSKDVAITSLQNRGFVVIAVNSFDEKVPFLKRSISIFSPVKSKEVVILSRQIATLFEAQVSALRVFRLLSAESDNPYLGEVLVEVADDLQGGSSISKALEKHPKVFSGFYTNMVRAGEESGKLDQVFAYLADYLDRNDEITSKAKSALIYPAFIIVTFVVVMILMFTTVIPKISAVLLEAGQDIPIYTKIVMGISSILVNYGVFLLILLIVGGYFLFRYIKTETGKKYISSLELSIPYVGDLYKKLYLSRISDNMNTMLISGISMIKALEITSTVVDNERYKEILERAVEMVRSGSTVSEALSGYDEIPGILVQMVRVGEETGKLGEILETLSKFYSREVNTAVSTLVDLIEPVMIVLLGLGVGLILTSVLVPIYNISSAV</sequence>
<evidence type="ECO:0000256" key="5">
    <source>
        <dbReference type="ARBA" id="ARBA00022692"/>
    </source>
</evidence>
<feature type="transmembrane region" description="Helical" evidence="8">
    <location>
        <begin position="169"/>
        <end position="191"/>
    </location>
</feature>
<dbReference type="InterPro" id="IPR018076">
    <property type="entry name" value="T2SS_GspF_dom"/>
</dbReference>
<keyword evidence="4" id="KW-0997">Cell inner membrane</keyword>
<evidence type="ECO:0000313" key="11">
    <source>
        <dbReference type="Proteomes" id="UP000231276"/>
    </source>
</evidence>
<dbReference type="PRINTS" id="PR00812">
    <property type="entry name" value="BCTERIALGSPF"/>
</dbReference>
<evidence type="ECO:0000256" key="2">
    <source>
        <dbReference type="ARBA" id="ARBA00005745"/>
    </source>
</evidence>
<evidence type="ECO:0000256" key="7">
    <source>
        <dbReference type="ARBA" id="ARBA00023136"/>
    </source>
</evidence>
<comment type="similarity">
    <text evidence="2">Belongs to the GSP F family.</text>
</comment>
<feature type="transmembrane region" description="Helical" evidence="8">
    <location>
        <begin position="375"/>
        <end position="396"/>
    </location>
</feature>
<dbReference type="InterPro" id="IPR042094">
    <property type="entry name" value="T2SS_GspF_sf"/>
</dbReference>
<evidence type="ECO:0000259" key="9">
    <source>
        <dbReference type="Pfam" id="PF00482"/>
    </source>
</evidence>
<dbReference type="EMBL" id="PCTS01000009">
    <property type="protein sequence ID" value="PIP86703.1"/>
    <property type="molecule type" value="Genomic_DNA"/>
</dbReference>
<dbReference type="Gene3D" id="1.20.81.30">
    <property type="entry name" value="Type II secretion system (T2SS), domain F"/>
    <property type="match status" value="2"/>
</dbReference>
<comment type="caution">
    <text evidence="10">The sequence shown here is derived from an EMBL/GenBank/DDBJ whole genome shotgun (WGS) entry which is preliminary data.</text>
</comment>
<protein>
    <recommendedName>
        <fullName evidence="9">Type II secretion system protein GspF domain-containing protein</fullName>
    </recommendedName>
</protein>
<evidence type="ECO:0000256" key="3">
    <source>
        <dbReference type="ARBA" id="ARBA00022475"/>
    </source>
</evidence>
<dbReference type="PANTHER" id="PTHR30012">
    <property type="entry name" value="GENERAL SECRETION PATHWAY PROTEIN"/>
    <property type="match status" value="1"/>
</dbReference>
<keyword evidence="3" id="KW-1003">Cell membrane</keyword>
<evidence type="ECO:0000256" key="4">
    <source>
        <dbReference type="ARBA" id="ARBA00022519"/>
    </source>
</evidence>
<proteinExistence type="inferred from homology"/>
<evidence type="ECO:0000313" key="10">
    <source>
        <dbReference type="EMBL" id="PIP86703.1"/>
    </source>
</evidence>
<feature type="transmembrane region" description="Helical" evidence="8">
    <location>
        <begin position="211"/>
        <end position="238"/>
    </location>
</feature>